<sequence>MHYQAPSIHIVSRSDMPYRALCSFTLSKFLLVNILLAFSIIDSINGAGRSKGMAPGSPRKIAFSSSNSRKST</sequence>
<protein>
    <submittedName>
        <fullName evidence="4">Uncharacterized protein</fullName>
    </submittedName>
</protein>
<dbReference type="AlphaFoldDB" id="A0A915KVZ6"/>
<name>A0A915KVZ6_ROMCU</name>
<evidence type="ECO:0000256" key="2">
    <source>
        <dbReference type="SAM" id="Phobius"/>
    </source>
</evidence>
<organism evidence="3 4">
    <name type="scientific">Romanomermis culicivorax</name>
    <name type="common">Nematode worm</name>
    <dbReference type="NCBI Taxonomy" id="13658"/>
    <lineage>
        <taxon>Eukaryota</taxon>
        <taxon>Metazoa</taxon>
        <taxon>Ecdysozoa</taxon>
        <taxon>Nematoda</taxon>
        <taxon>Enoplea</taxon>
        <taxon>Dorylaimia</taxon>
        <taxon>Mermithida</taxon>
        <taxon>Mermithoidea</taxon>
        <taxon>Mermithidae</taxon>
        <taxon>Romanomermis</taxon>
    </lineage>
</organism>
<reference evidence="4" key="1">
    <citation type="submission" date="2022-11" db="UniProtKB">
        <authorList>
            <consortium name="WormBaseParasite"/>
        </authorList>
    </citation>
    <scope>IDENTIFICATION</scope>
</reference>
<feature type="region of interest" description="Disordered" evidence="1">
    <location>
        <begin position="47"/>
        <end position="72"/>
    </location>
</feature>
<proteinExistence type="predicted"/>
<evidence type="ECO:0000256" key="1">
    <source>
        <dbReference type="SAM" id="MobiDB-lite"/>
    </source>
</evidence>
<accession>A0A915KVZ6</accession>
<keyword evidence="2" id="KW-0472">Membrane</keyword>
<dbReference type="WBParaSite" id="nRc.2.0.1.t42323-RA">
    <property type="protein sequence ID" value="nRc.2.0.1.t42323-RA"/>
    <property type="gene ID" value="nRc.2.0.1.g42323"/>
</dbReference>
<feature type="transmembrane region" description="Helical" evidence="2">
    <location>
        <begin position="21"/>
        <end position="41"/>
    </location>
</feature>
<feature type="compositionally biased region" description="Polar residues" evidence="1">
    <location>
        <begin position="63"/>
        <end position="72"/>
    </location>
</feature>
<keyword evidence="3" id="KW-1185">Reference proteome</keyword>
<evidence type="ECO:0000313" key="3">
    <source>
        <dbReference type="Proteomes" id="UP000887565"/>
    </source>
</evidence>
<evidence type="ECO:0000313" key="4">
    <source>
        <dbReference type="WBParaSite" id="nRc.2.0.1.t42323-RA"/>
    </source>
</evidence>
<dbReference type="Proteomes" id="UP000887565">
    <property type="component" value="Unplaced"/>
</dbReference>
<keyword evidence="2" id="KW-0812">Transmembrane</keyword>
<keyword evidence="2" id="KW-1133">Transmembrane helix</keyword>